<dbReference type="STRING" id="1214573.A0A0G2FXD6"/>
<reference evidence="2 3" key="1">
    <citation type="submission" date="2015-05" db="EMBL/GenBank/DDBJ databases">
        <title>Distinctive expansion of gene families associated with plant cell wall degradation and secondary metabolism in the genomes of grapevine trunk pathogens.</title>
        <authorList>
            <person name="Lawrence D.P."/>
            <person name="Travadon R."/>
            <person name="Rolshausen P.E."/>
            <person name="Baumgartner K."/>
        </authorList>
    </citation>
    <scope>NUCLEOTIDE SEQUENCE [LARGE SCALE GENOMIC DNA]</scope>
    <source>
        <strain evidence="2">DA912</strain>
    </source>
</reference>
<feature type="region of interest" description="Disordered" evidence="1">
    <location>
        <begin position="1"/>
        <end position="31"/>
    </location>
</feature>
<evidence type="ECO:0000313" key="2">
    <source>
        <dbReference type="EMBL" id="KKY38701.1"/>
    </source>
</evidence>
<name>A0A0G2FXD6_9PEZI</name>
<dbReference type="InterPro" id="IPR018606">
    <property type="entry name" value="Arb1"/>
</dbReference>
<feature type="region of interest" description="Disordered" evidence="1">
    <location>
        <begin position="441"/>
        <end position="487"/>
    </location>
</feature>
<dbReference type="OrthoDB" id="435402at2759"/>
<reference evidence="2 3" key="2">
    <citation type="submission" date="2015-05" db="EMBL/GenBank/DDBJ databases">
        <authorList>
            <person name="Morales-Cruz A."/>
            <person name="Amrine K.C."/>
            <person name="Cantu D."/>
        </authorList>
    </citation>
    <scope>NUCLEOTIDE SEQUENCE [LARGE SCALE GENOMIC DNA]</scope>
    <source>
        <strain evidence="2">DA912</strain>
    </source>
</reference>
<protein>
    <recommendedName>
        <fullName evidence="4">Argonaute sirna chaperone complex subunit arb1</fullName>
    </recommendedName>
</protein>
<feature type="compositionally biased region" description="Basic and acidic residues" evidence="1">
    <location>
        <begin position="458"/>
        <end position="487"/>
    </location>
</feature>
<dbReference type="EMBL" id="LCUC01000049">
    <property type="protein sequence ID" value="KKY38701.1"/>
    <property type="molecule type" value="Genomic_DNA"/>
</dbReference>
<dbReference type="AlphaFoldDB" id="A0A0G2FXD6"/>
<accession>A0A0G2FXD6</accession>
<dbReference type="GO" id="GO:0033167">
    <property type="term" value="C:ARC complex"/>
    <property type="evidence" value="ECO:0007669"/>
    <property type="project" value="InterPro"/>
</dbReference>
<comment type="caution">
    <text evidence="2">The sequence shown here is derived from an EMBL/GenBank/DDBJ whole genome shotgun (WGS) entry which is preliminary data.</text>
</comment>
<evidence type="ECO:0008006" key="4">
    <source>
        <dbReference type="Google" id="ProtNLM"/>
    </source>
</evidence>
<dbReference type="Pfam" id="PF09692">
    <property type="entry name" value="Arb1"/>
    <property type="match status" value="1"/>
</dbReference>
<sequence length="508" mass="57217">MGGKNRSLKARGETSLNKNRGSGFEDGFADPPVTPMEHAAERQIYDPNRDFHERIEECVQRYMSRRRLTSDRKALFTKYLALGGVDTDQRQFTGTAKHVKDMKEDDEYDADHVREMTANEALSRDWDEIGKYYNPYYPEHWDVDFAGVVAGFLGDCLPKTVGMSFHENKLAVDTILNFLRYVQHHDVCPEYTDNLNQAREICELARTEIPGIGEVGAAMPGDFNLACQILFCSTGTASSGLPGFSGIEDVLYEVKPFDGAEHQNSWDTGIIAPKNFDAERVFKATISIHEPNLIDRVLQHDANPIRVVKTYEDAFAVKEIMSPAEDIINLYNGIKNKAGKTRTIKPIGRVVLVPTIIEDGWANHPTLAEGRPARDEDRPVSIYLEHTTLANLKEGMKLRLTICKLNVGNGGDGLAFIRGCYAILPTFHVFLPQSLMMHYKRPRLSDRPPPSVDDPDAEDRAMLEQVETDAKEAGKAGRRADPELDRQMKEAENAERLMKVMERVKVEE</sequence>
<keyword evidence="3" id="KW-1185">Reference proteome</keyword>
<proteinExistence type="predicted"/>
<gene>
    <name evidence="2" type="ORF">UCDDA912_g01231</name>
</gene>
<dbReference type="Proteomes" id="UP000034680">
    <property type="component" value="Unassembled WGS sequence"/>
</dbReference>
<dbReference type="GO" id="GO:0031047">
    <property type="term" value="P:regulatory ncRNA-mediated gene silencing"/>
    <property type="evidence" value="ECO:0007669"/>
    <property type="project" value="InterPro"/>
</dbReference>
<evidence type="ECO:0000256" key="1">
    <source>
        <dbReference type="SAM" id="MobiDB-lite"/>
    </source>
</evidence>
<evidence type="ECO:0000313" key="3">
    <source>
        <dbReference type="Proteomes" id="UP000034680"/>
    </source>
</evidence>
<organism evidence="2 3">
    <name type="scientific">Diaporthe ampelina</name>
    <dbReference type="NCBI Taxonomy" id="1214573"/>
    <lineage>
        <taxon>Eukaryota</taxon>
        <taxon>Fungi</taxon>
        <taxon>Dikarya</taxon>
        <taxon>Ascomycota</taxon>
        <taxon>Pezizomycotina</taxon>
        <taxon>Sordariomycetes</taxon>
        <taxon>Sordariomycetidae</taxon>
        <taxon>Diaporthales</taxon>
        <taxon>Diaporthaceae</taxon>
        <taxon>Diaporthe</taxon>
    </lineage>
</organism>